<feature type="signal peptide" evidence="1">
    <location>
        <begin position="1"/>
        <end position="24"/>
    </location>
</feature>
<dbReference type="EMBL" id="JAEHFV010000002">
    <property type="protein sequence ID" value="MBK0369693.1"/>
    <property type="molecule type" value="Genomic_DNA"/>
</dbReference>
<sequence>MKRAIKHFFFLSVLLTFSNGTLFAHTLPLVNSAMYATSYRVHNAIIKRSHTNIAHLFDNHTSISDAVFETYVKKEILNSDNEEEDTENLTSKKAIDKISFCPSVFKTHITQTFFKSLKKPVAFCPTQSYLPLGNSRYLIFEVFRI</sequence>
<proteinExistence type="predicted"/>
<gene>
    <name evidence="2" type="ORF">I5M07_07555</name>
</gene>
<protein>
    <submittedName>
        <fullName evidence="2">Uncharacterized protein</fullName>
    </submittedName>
</protein>
<keyword evidence="1" id="KW-0732">Signal</keyword>
<dbReference type="Proteomes" id="UP000609172">
    <property type="component" value="Unassembled WGS sequence"/>
</dbReference>
<dbReference type="AlphaFoldDB" id="A0A934UJN7"/>
<organism evidence="2 3">
    <name type="scientific">Flavobacterium agrisoli</name>
    <dbReference type="NCBI Taxonomy" id="2793066"/>
    <lineage>
        <taxon>Bacteria</taxon>
        <taxon>Pseudomonadati</taxon>
        <taxon>Bacteroidota</taxon>
        <taxon>Flavobacteriia</taxon>
        <taxon>Flavobacteriales</taxon>
        <taxon>Flavobacteriaceae</taxon>
        <taxon>Flavobacterium</taxon>
    </lineage>
</organism>
<dbReference type="RefSeq" id="WP_200105609.1">
    <property type="nucleotide sequence ID" value="NZ_JAEHFV010000002.1"/>
</dbReference>
<reference evidence="2" key="1">
    <citation type="submission" date="2020-12" db="EMBL/GenBank/DDBJ databases">
        <title>Bacterial novel species Flavobacterium sp. SE-1-e isolated from soil.</title>
        <authorList>
            <person name="Jung H.-Y."/>
        </authorList>
    </citation>
    <scope>NUCLEOTIDE SEQUENCE</scope>
    <source>
        <strain evidence="2">SE-1-e</strain>
    </source>
</reference>
<evidence type="ECO:0000313" key="3">
    <source>
        <dbReference type="Proteomes" id="UP000609172"/>
    </source>
</evidence>
<feature type="chain" id="PRO_5038025232" evidence="1">
    <location>
        <begin position="25"/>
        <end position="145"/>
    </location>
</feature>
<comment type="caution">
    <text evidence="2">The sequence shown here is derived from an EMBL/GenBank/DDBJ whole genome shotgun (WGS) entry which is preliminary data.</text>
</comment>
<evidence type="ECO:0000313" key="2">
    <source>
        <dbReference type="EMBL" id="MBK0369693.1"/>
    </source>
</evidence>
<name>A0A934UJN7_9FLAO</name>
<keyword evidence="3" id="KW-1185">Reference proteome</keyword>
<evidence type="ECO:0000256" key="1">
    <source>
        <dbReference type="SAM" id="SignalP"/>
    </source>
</evidence>
<accession>A0A934UJN7</accession>